<evidence type="ECO:0000259" key="1">
    <source>
        <dbReference type="Pfam" id="PF21818"/>
    </source>
</evidence>
<dbReference type="InterPro" id="IPR049251">
    <property type="entry name" value="DUF6884"/>
</dbReference>
<name>A0A2B0MDS0_BACCE</name>
<evidence type="ECO:0000313" key="3">
    <source>
        <dbReference type="Proteomes" id="UP000242656"/>
    </source>
</evidence>
<gene>
    <name evidence="2" type="ORF">COI93_14040</name>
</gene>
<sequence>MKRLCIIPCGKKKIWDKYPNKGPTEAKDVYISPFGKACQAYASRFFTHWVILSAKHGFLRPDDILQENYDLAFDSKSDGIIRIEELKKQMIDKELLEFDGIILLAGKKHKKVVTKLYPEEMISYPLEGCKGIGYMLQRLKVAVEVDKEIQNIDL</sequence>
<dbReference type="RefSeq" id="WP_098491304.1">
    <property type="nucleotide sequence ID" value="NZ_NUWN01000051.1"/>
</dbReference>
<dbReference type="Proteomes" id="UP000242656">
    <property type="component" value="Unassembled WGS sequence"/>
</dbReference>
<accession>A0A2B0MDS0</accession>
<dbReference type="Pfam" id="PF21818">
    <property type="entry name" value="DUF6884"/>
    <property type="match status" value="1"/>
</dbReference>
<dbReference type="AlphaFoldDB" id="A0A2B0MDS0"/>
<comment type="caution">
    <text evidence="2">The sequence shown here is derived from an EMBL/GenBank/DDBJ whole genome shotgun (WGS) entry which is preliminary data.</text>
</comment>
<organism evidence="2 3">
    <name type="scientific">Bacillus cereus</name>
    <dbReference type="NCBI Taxonomy" id="1396"/>
    <lineage>
        <taxon>Bacteria</taxon>
        <taxon>Bacillati</taxon>
        <taxon>Bacillota</taxon>
        <taxon>Bacilli</taxon>
        <taxon>Bacillales</taxon>
        <taxon>Bacillaceae</taxon>
        <taxon>Bacillus</taxon>
        <taxon>Bacillus cereus group</taxon>
    </lineage>
</organism>
<evidence type="ECO:0000313" key="2">
    <source>
        <dbReference type="EMBL" id="PFK39245.1"/>
    </source>
</evidence>
<protein>
    <recommendedName>
        <fullName evidence="1">DUF6884 domain-containing protein</fullName>
    </recommendedName>
</protein>
<dbReference type="EMBL" id="NUWN01000051">
    <property type="protein sequence ID" value="PFK39245.1"/>
    <property type="molecule type" value="Genomic_DNA"/>
</dbReference>
<feature type="domain" description="DUF6884" evidence="1">
    <location>
        <begin position="6"/>
        <end position="139"/>
    </location>
</feature>
<reference evidence="2 3" key="1">
    <citation type="submission" date="2017-09" db="EMBL/GenBank/DDBJ databases">
        <title>Large-scale bioinformatics analysis of Bacillus genomes uncovers conserved roles of natural products in bacterial physiology.</title>
        <authorList>
            <consortium name="Agbiome Team Llc"/>
            <person name="Bleich R.M."/>
            <person name="Grubbs K.J."/>
            <person name="Santa Maria K.C."/>
            <person name="Allen S.E."/>
            <person name="Farag S."/>
            <person name="Shank E.A."/>
            <person name="Bowers A."/>
        </authorList>
    </citation>
    <scope>NUCLEOTIDE SEQUENCE [LARGE SCALE GENOMIC DNA]</scope>
    <source>
        <strain evidence="2 3">AFS083043</strain>
    </source>
</reference>
<proteinExistence type="predicted"/>